<dbReference type="Proteomes" id="UP000789739">
    <property type="component" value="Unassembled WGS sequence"/>
</dbReference>
<name>A0A9N9C176_9GLOM</name>
<reference evidence="1" key="1">
    <citation type="submission" date="2021-06" db="EMBL/GenBank/DDBJ databases">
        <authorList>
            <person name="Kallberg Y."/>
            <person name="Tangrot J."/>
            <person name="Rosling A."/>
        </authorList>
    </citation>
    <scope>NUCLEOTIDE SEQUENCE</scope>
    <source>
        <strain evidence="1">BR232B</strain>
    </source>
</reference>
<dbReference type="EMBL" id="CAJVPI010000965">
    <property type="protein sequence ID" value="CAG8585497.1"/>
    <property type="molecule type" value="Genomic_DNA"/>
</dbReference>
<accession>A0A9N9C176</accession>
<comment type="caution">
    <text evidence="1">The sequence shown here is derived from an EMBL/GenBank/DDBJ whole genome shotgun (WGS) entry which is preliminary data.</text>
</comment>
<proteinExistence type="predicted"/>
<dbReference type="OrthoDB" id="2338656at2759"/>
<protein>
    <submittedName>
        <fullName evidence="1">5050_t:CDS:1</fullName>
    </submittedName>
</protein>
<gene>
    <name evidence="1" type="ORF">PBRASI_LOCUS6846</name>
</gene>
<keyword evidence="2" id="KW-1185">Reference proteome</keyword>
<organism evidence="1 2">
    <name type="scientific">Paraglomus brasilianum</name>
    <dbReference type="NCBI Taxonomy" id="144538"/>
    <lineage>
        <taxon>Eukaryota</taxon>
        <taxon>Fungi</taxon>
        <taxon>Fungi incertae sedis</taxon>
        <taxon>Mucoromycota</taxon>
        <taxon>Glomeromycotina</taxon>
        <taxon>Glomeromycetes</taxon>
        <taxon>Paraglomerales</taxon>
        <taxon>Paraglomeraceae</taxon>
        <taxon>Paraglomus</taxon>
    </lineage>
</organism>
<dbReference type="AlphaFoldDB" id="A0A9N9C176"/>
<sequence length="301" mass="35356">MVLINQDILAEITTYLEDDPSTLHSLMLTSRTFCRIAVPLAYKNPFRFVSTAHLDRKHSLICTYLTCLSASDKKYFIKIVKIIKDSKPMFNYVSYLEQLDCLIVYGILATSRMPCYQWRRLEKMFRILFGLLIAGSKRLKGLNFVGHYLMNSTIQVEPPNGLRSIKIRSHRAHNEWIHSLIARQTNLMNFEIWYADDEILNILRFLATQRSSLRRMSFVHCTFIPCDQFRVLLNNLEKLKEVQFKVFPFDSRRFQDLMIVLRKSMEIKESTTDRVEFIPRGNGEREMTVVVEKMSAWSSSD</sequence>
<evidence type="ECO:0000313" key="2">
    <source>
        <dbReference type="Proteomes" id="UP000789739"/>
    </source>
</evidence>
<evidence type="ECO:0000313" key="1">
    <source>
        <dbReference type="EMBL" id="CAG8585497.1"/>
    </source>
</evidence>